<reference evidence="12 13" key="1">
    <citation type="journal article" date="2014" name="Int. J. Syst. Evol. Microbiol.">
        <title>Complete genome sequence of Corynebacterium casei LMG S-19264T (=DSM 44701T), isolated from a smear-ripened cheese.</title>
        <authorList>
            <consortium name="US DOE Joint Genome Institute (JGI-PGF)"/>
            <person name="Walter F."/>
            <person name="Albersmeier A."/>
            <person name="Kalinowski J."/>
            <person name="Ruckert C."/>
        </authorList>
    </citation>
    <scope>NUCLEOTIDE SEQUENCE [LARGE SCALE GENOMIC DNA]</scope>
    <source>
        <strain evidence="12 13">CGMCC 1.16330</strain>
    </source>
</reference>
<comment type="cofactor">
    <cofactor evidence="1">
        <name>Mg(2+)</name>
        <dbReference type="ChEBI" id="CHEBI:18420"/>
    </cofactor>
</comment>
<comment type="cofactor">
    <cofactor evidence="2">
        <name>Zn(2+)</name>
        <dbReference type="ChEBI" id="CHEBI:29105"/>
    </cofactor>
</comment>
<dbReference type="EMBL" id="BMKS01000011">
    <property type="protein sequence ID" value="GGG42949.1"/>
    <property type="molecule type" value="Genomic_DNA"/>
</dbReference>
<dbReference type="InterPro" id="IPR020476">
    <property type="entry name" value="Nudix_hydrolase"/>
</dbReference>
<dbReference type="InterPro" id="IPR015375">
    <property type="entry name" value="NADH_PPase-like_N"/>
</dbReference>
<evidence type="ECO:0000256" key="9">
    <source>
        <dbReference type="ARBA" id="ARBA00023679"/>
    </source>
</evidence>
<evidence type="ECO:0000256" key="3">
    <source>
        <dbReference type="ARBA" id="ARBA00009595"/>
    </source>
</evidence>
<dbReference type="PROSITE" id="PS51462">
    <property type="entry name" value="NUDIX"/>
    <property type="match status" value="1"/>
</dbReference>
<dbReference type="Pfam" id="PF09297">
    <property type="entry name" value="Zn_ribbon_NUD"/>
    <property type="match status" value="1"/>
</dbReference>
<comment type="similarity">
    <text evidence="3">Belongs to the Nudix hydrolase family. NudC subfamily.</text>
</comment>
<evidence type="ECO:0000256" key="5">
    <source>
        <dbReference type="ARBA" id="ARBA00022723"/>
    </source>
</evidence>
<dbReference type="GO" id="GO:0046872">
    <property type="term" value="F:metal ion binding"/>
    <property type="evidence" value="ECO:0007669"/>
    <property type="project" value="UniProtKB-KW"/>
</dbReference>
<dbReference type="CDD" id="cd03429">
    <property type="entry name" value="NUDIX_NADH_pyrophosphatase_Nudt13"/>
    <property type="match status" value="1"/>
</dbReference>
<organism evidence="12 13">
    <name type="scientific">Caldovatus sediminis</name>
    <dbReference type="NCBI Taxonomy" id="2041189"/>
    <lineage>
        <taxon>Bacteria</taxon>
        <taxon>Pseudomonadati</taxon>
        <taxon>Pseudomonadota</taxon>
        <taxon>Alphaproteobacteria</taxon>
        <taxon>Acetobacterales</taxon>
        <taxon>Roseomonadaceae</taxon>
        <taxon>Caldovatus</taxon>
    </lineage>
</organism>
<gene>
    <name evidence="12" type="ORF">GCM10010964_33010</name>
</gene>
<evidence type="ECO:0000256" key="8">
    <source>
        <dbReference type="ARBA" id="ARBA00023027"/>
    </source>
</evidence>
<protein>
    <recommendedName>
        <fullName evidence="4">NAD(+) diphosphatase</fullName>
        <ecNumber evidence="4">3.6.1.22</ecNumber>
    </recommendedName>
</protein>
<comment type="catalytic activity">
    <reaction evidence="9">
        <text>a 5'-end NAD(+)-phospho-ribonucleoside in mRNA + H2O = a 5'-end phospho-adenosine-phospho-ribonucleoside in mRNA + beta-nicotinamide D-ribonucleotide + 2 H(+)</text>
        <dbReference type="Rhea" id="RHEA:60876"/>
        <dbReference type="Rhea" id="RHEA-COMP:15698"/>
        <dbReference type="Rhea" id="RHEA-COMP:15719"/>
        <dbReference type="ChEBI" id="CHEBI:14649"/>
        <dbReference type="ChEBI" id="CHEBI:15377"/>
        <dbReference type="ChEBI" id="CHEBI:15378"/>
        <dbReference type="ChEBI" id="CHEBI:144029"/>
        <dbReference type="ChEBI" id="CHEBI:144051"/>
    </reaction>
    <physiologicalReaction direction="left-to-right" evidence="9">
        <dbReference type="Rhea" id="RHEA:60877"/>
    </physiologicalReaction>
</comment>
<dbReference type="InterPro" id="IPR000086">
    <property type="entry name" value="NUDIX_hydrolase_dom"/>
</dbReference>
<dbReference type="PROSITE" id="PS00893">
    <property type="entry name" value="NUDIX_BOX"/>
    <property type="match status" value="1"/>
</dbReference>
<accession>A0A8J2ZDI9</accession>
<dbReference type="GO" id="GO:0019677">
    <property type="term" value="P:NAD+ catabolic process"/>
    <property type="evidence" value="ECO:0007669"/>
    <property type="project" value="TreeGrafter"/>
</dbReference>
<evidence type="ECO:0000256" key="6">
    <source>
        <dbReference type="ARBA" id="ARBA00022801"/>
    </source>
</evidence>
<evidence type="ECO:0000256" key="7">
    <source>
        <dbReference type="ARBA" id="ARBA00022842"/>
    </source>
</evidence>
<dbReference type="GO" id="GO:0035529">
    <property type="term" value="F:NADH pyrophosphatase activity"/>
    <property type="evidence" value="ECO:0007669"/>
    <property type="project" value="TreeGrafter"/>
</dbReference>
<dbReference type="PANTHER" id="PTHR42904:SF6">
    <property type="entry name" value="NAD-CAPPED RNA HYDROLASE NUDT12"/>
    <property type="match status" value="1"/>
</dbReference>
<evidence type="ECO:0000313" key="12">
    <source>
        <dbReference type="EMBL" id="GGG42949.1"/>
    </source>
</evidence>
<dbReference type="PANTHER" id="PTHR42904">
    <property type="entry name" value="NUDIX HYDROLASE, NUDC SUBFAMILY"/>
    <property type="match status" value="1"/>
</dbReference>
<evidence type="ECO:0000256" key="10">
    <source>
        <dbReference type="RuleBase" id="RU003476"/>
    </source>
</evidence>
<dbReference type="EC" id="3.6.1.22" evidence="4"/>
<dbReference type="NCBIfam" id="NF001299">
    <property type="entry name" value="PRK00241.1"/>
    <property type="match status" value="1"/>
</dbReference>
<dbReference type="Pfam" id="PF00293">
    <property type="entry name" value="NUDIX"/>
    <property type="match status" value="1"/>
</dbReference>
<keyword evidence="13" id="KW-1185">Reference proteome</keyword>
<dbReference type="InterPro" id="IPR049734">
    <property type="entry name" value="NudC-like_C"/>
</dbReference>
<sequence length="321" mass="35153">MPGRRARGTVRPRMLSIPASRPNAYTGSPLDRASGRRDDAAFIARALADPDSLFVPVWRARNLMKGVAEGRPEALLISGGAAERLRMAGGPWAFLGFWGGRAVFAVDCSTADDPLPLLPESVGTFADLRQVAGLLPPGEASVLAHARGLMHWRVKHRFCGVCGNPCEPRSAGHVMQCTGCDAQHFPRTDPAVIMLVVRGDRCLLGHSHRFPNTRMYSTLAGFVEPGESLEEAVRREVLEETGVRVGAVQYHSSQPWPFPSSIMLGFHAEALSEEIAIDPDELRDARWFSRAELRESEALGFSLPRVDSIARRLIEDWLALA</sequence>
<dbReference type="InterPro" id="IPR020084">
    <property type="entry name" value="NUDIX_hydrolase_CS"/>
</dbReference>
<dbReference type="PRINTS" id="PR00502">
    <property type="entry name" value="NUDIXFAMILY"/>
</dbReference>
<evidence type="ECO:0000313" key="13">
    <source>
        <dbReference type="Proteomes" id="UP000597507"/>
    </source>
</evidence>
<feature type="domain" description="Nudix hydrolase" evidence="11">
    <location>
        <begin position="186"/>
        <end position="311"/>
    </location>
</feature>
<dbReference type="Gene3D" id="3.90.79.10">
    <property type="entry name" value="Nucleoside Triphosphate Pyrophosphohydrolase"/>
    <property type="match status" value="1"/>
</dbReference>
<dbReference type="GO" id="GO:0006742">
    <property type="term" value="P:NADP+ catabolic process"/>
    <property type="evidence" value="ECO:0007669"/>
    <property type="project" value="TreeGrafter"/>
</dbReference>
<dbReference type="InterPro" id="IPR015376">
    <property type="entry name" value="Znr_NADH_PPase"/>
</dbReference>
<comment type="caution">
    <text evidence="12">The sequence shown here is derived from an EMBL/GenBank/DDBJ whole genome shotgun (WGS) entry which is preliminary data.</text>
</comment>
<dbReference type="Pfam" id="PF09296">
    <property type="entry name" value="NUDIX-like"/>
    <property type="match status" value="1"/>
</dbReference>
<dbReference type="SUPFAM" id="SSF55811">
    <property type="entry name" value="Nudix"/>
    <property type="match status" value="1"/>
</dbReference>
<proteinExistence type="inferred from homology"/>
<dbReference type="InterPro" id="IPR050241">
    <property type="entry name" value="NAD-cap_RNA_hydrolase_NudC"/>
</dbReference>
<keyword evidence="6 10" id="KW-0378">Hydrolase</keyword>
<dbReference type="AlphaFoldDB" id="A0A8J2ZDI9"/>
<dbReference type="Gene3D" id="3.90.79.20">
    <property type="match status" value="1"/>
</dbReference>
<evidence type="ECO:0000256" key="1">
    <source>
        <dbReference type="ARBA" id="ARBA00001946"/>
    </source>
</evidence>
<evidence type="ECO:0000259" key="11">
    <source>
        <dbReference type="PROSITE" id="PS51462"/>
    </source>
</evidence>
<dbReference type="Proteomes" id="UP000597507">
    <property type="component" value="Unassembled WGS sequence"/>
</dbReference>
<evidence type="ECO:0000256" key="2">
    <source>
        <dbReference type="ARBA" id="ARBA00001947"/>
    </source>
</evidence>
<keyword evidence="7" id="KW-0460">Magnesium</keyword>
<name>A0A8J2ZDI9_9PROT</name>
<keyword evidence="8" id="KW-0520">NAD</keyword>
<keyword evidence="5" id="KW-0479">Metal-binding</keyword>
<dbReference type="GO" id="GO:0005829">
    <property type="term" value="C:cytosol"/>
    <property type="evidence" value="ECO:0007669"/>
    <property type="project" value="TreeGrafter"/>
</dbReference>
<dbReference type="InterPro" id="IPR015797">
    <property type="entry name" value="NUDIX_hydrolase-like_dom_sf"/>
</dbReference>
<evidence type="ECO:0000256" key="4">
    <source>
        <dbReference type="ARBA" id="ARBA00012381"/>
    </source>
</evidence>